<keyword evidence="5" id="KW-1185">Reference proteome</keyword>
<name>A0A6G0YYX3_APHCR</name>
<evidence type="ECO:0000313" key="5">
    <source>
        <dbReference type="Proteomes" id="UP000478052"/>
    </source>
</evidence>
<dbReference type="InterPro" id="IPR003306">
    <property type="entry name" value="WIF"/>
</dbReference>
<dbReference type="AlphaFoldDB" id="A0A6G0YYX3"/>
<dbReference type="InterPro" id="IPR038677">
    <property type="entry name" value="WIF_sf"/>
</dbReference>
<proteinExistence type="predicted"/>
<evidence type="ECO:0000259" key="3">
    <source>
        <dbReference type="PROSITE" id="PS50814"/>
    </source>
</evidence>
<reference evidence="4 5" key="1">
    <citation type="submission" date="2019-08" db="EMBL/GenBank/DDBJ databases">
        <title>Whole genome of Aphis craccivora.</title>
        <authorList>
            <person name="Voronova N.V."/>
            <person name="Shulinski R.S."/>
            <person name="Bandarenka Y.V."/>
            <person name="Zhorov D.G."/>
            <person name="Warner D."/>
        </authorList>
    </citation>
    <scope>NUCLEOTIDE SEQUENCE [LARGE SCALE GENOMIC DNA]</scope>
    <source>
        <strain evidence="4">180601</strain>
        <tissue evidence="4">Whole Body</tissue>
    </source>
</reference>
<protein>
    <submittedName>
        <fullName evidence="4">Protein shifted</fullName>
    </submittedName>
</protein>
<dbReference type="Proteomes" id="UP000478052">
    <property type="component" value="Unassembled WGS sequence"/>
</dbReference>
<comment type="caution">
    <text evidence="4">The sequence shown here is derived from an EMBL/GenBank/DDBJ whole genome shotgun (WGS) entry which is preliminary data.</text>
</comment>
<evidence type="ECO:0000313" key="4">
    <source>
        <dbReference type="EMBL" id="KAF0763420.1"/>
    </source>
</evidence>
<dbReference type="OrthoDB" id="10266706at2759"/>
<keyword evidence="2" id="KW-0325">Glycoprotein</keyword>
<sequence>MGLKMPIYAIMEGKVTPYILDKNFEQYLPVIPSEVGYVNFTWMSGNKNYFYMFDTLDSDDKNILEPPTVTVKTDGKIPKRPKGKIHF</sequence>
<dbReference type="Gene3D" id="2.60.40.2170">
    <property type="entry name" value="Wnt, WIF domain"/>
    <property type="match status" value="1"/>
</dbReference>
<evidence type="ECO:0000256" key="2">
    <source>
        <dbReference type="ARBA" id="ARBA00023180"/>
    </source>
</evidence>
<organism evidence="4 5">
    <name type="scientific">Aphis craccivora</name>
    <name type="common">Cowpea aphid</name>
    <dbReference type="NCBI Taxonomy" id="307492"/>
    <lineage>
        <taxon>Eukaryota</taxon>
        <taxon>Metazoa</taxon>
        <taxon>Ecdysozoa</taxon>
        <taxon>Arthropoda</taxon>
        <taxon>Hexapoda</taxon>
        <taxon>Insecta</taxon>
        <taxon>Pterygota</taxon>
        <taxon>Neoptera</taxon>
        <taxon>Paraneoptera</taxon>
        <taxon>Hemiptera</taxon>
        <taxon>Sternorrhyncha</taxon>
        <taxon>Aphidomorpha</taxon>
        <taxon>Aphidoidea</taxon>
        <taxon>Aphididae</taxon>
        <taxon>Aphidini</taxon>
        <taxon>Aphis</taxon>
        <taxon>Aphis</taxon>
    </lineage>
</organism>
<accession>A0A6G0YYX3</accession>
<dbReference type="PROSITE" id="PS50814">
    <property type="entry name" value="WIF"/>
    <property type="match status" value="1"/>
</dbReference>
<keyword evidence="1" id="KW-0732">Signal</keyword>
<dbReference type="EMBL" id="VUJU01001886">
    <property type="protein sequence ID" value="KAF0763420.1"/>
    <property type="molecule type" value="Genomic_DNA"/>
</dbReference>
<feature type="domain" description="WIF" evidence="3">
    <location>
        <begin position="1"/>
        <end position="87"/>
    </location>
</feature>
<dbReference type="Pfam" id="PF02019">
    <property type="entry name" value="WIF"/>
    <property type="match status" value="1"/>
</dbReference>
<gene>
    <name evidence="4" type="ORF">FWK35_00014568</name>
</gene>
<evidence type="ECO:0000256" key="1">
    <source>
        <dbReference type="ARBA" id="ARBA00022729"/>
    </source>
</evidence>